<keyword evidence="8" id="KW-0539">Nucleus</keyword>
<keyword evidence="7" id="KW-0175">Coiled coil</keyword>
<sequence>YTNGSSACISSSFSWVGSRSSFQDGLGTHGSGSGLCQGITAIMLNQSLLSPLKLEADPNIQAMCTQEKVQIKTFNNKFVSFIDKVLPQEQHNRRSSGASCYRKLISSVCPSKQVDEINFLKHLYQAIILQSQILDTPVMWSVNNSCFLDMDGIITKVHAQYGEVTNHSRKAESMHLIKYEVQVLAGKYRRMEIFNMNWNISWLQAEDLKGQRASLEPTTEDAKLHGELASKDTNTKLVELETTLQGATQLPGTDEHLASPRYDAYHLLEGKDCQLESGMQNMSIHTKAISGHSGGLNYGLSSFQLNFGSTGGSNNSATPAPQLAIVEKKIETHHGKLTAQTSDVLSK</sequence>
<comment type="subcellular location">
    <subcellularLocation>
        <location evidence="2">Cytoplasm</location>
    </subcellularLocation>
    <subcellularLocation>
        <location evidence="1">Nucleus matrix</location>
    </subcellularLocation>
    <subcellularLocation>
        <location evidence="3">Nucleus</location>
        <location evidence="3">Nucleoplasm</location>
    </subcellularLocation>
</comment>
<dbReference type="SMART" id="SM01391">
    <property type="entry name" value="Filament"/>
    <property type="match status" value="1"/>
</dbReference>
<evidence type="ECO:0000256" key="12">
    <source>
        <dbReference type="ARBA" id="ARBA00042964"/>
    </source>
</evidence>
<reference evidence="14" key="3">
    <citation type="submission" date="2025-09" db="UniProtKB">
        <authorList>
            <consortium name="Ensembl"/>
        </authorList>
    </citation>
    <scope>IDENTIFICATION</scope>
</reference>
<dbReference type="STRING" id="30611.ENSOGAP00000017244"/>
<evidence type="ECO:0000256" key="2">
    <source>
        <dbReference type="ARBA" id="ARBA00004496"/>
    </source>
</evidence>
<evidence type="ECO:0000256" key="11">
    <source>
        <dbReference type="ARBA" id="ARBA00042886"/>
    </source>
</evidence>
<feature type="domain" description="IF rod" evidence="13">
    <location>
        <begin position="66"/>
        <end position="274"/>
    </location>
</feature>
<dbReference type="HOGENOM" id="CLU_012560_5_4_1"/>
<organism evidence="14 15">
    <name type="scientific">Otolemur garnettii</name>
    <name type="common">Small-eared galago</name>
    <name type="synonym">Garnett's greater bushbaby</name>
    <dbReference type="NCBI Taxonomy" id="30611"/>
    <lineage>
        <taxon>Eukaryota</taxon>
        <taxon>Metazoa</taxon>
        <taxon>Chordata</taxon>
        <taxon>Craniata</taxon>
        <taxon>Vertebrata</taxon>
        <taxon>Euteleostomi</taxon>
        <taxon>Mammalia</taxon>
        <taxon>Eutheria</taxon>
        <taxon>Euarchontoglires</taxon>
        <taxon>Primates</taxon>
        <taxon>Strepsirrhini</taxon>
        <taxon>Lorisiformes</taxon>
        <taxon>Galagidae</taxon>
        <taxon>Otolemur</taxon>
    </lineage>
</organism>
<evidence type="ECO:0000256" key="5">
    <source>
        <dbReference type="ARBA" id="ARBA00022744"/>
    </source>
</evidence>
<dbReference type="EMBL" id="AAQR03006493">
    <property type="status" value="NOT_ANNOTATED_CDS"/>
    <property type="molecule type" value="Genomic_DNA"/>
</dbReference>
<name>H0XMA4_OTOGA</name>
<dbReference type="AlphaFoldDB" id="H0XMA4"/>
<dbReference type="InterPro" id="IPR032444">
    <property type="entry name" value="Keratin_2_head"/>
</dbReference>
<comment type="function">
    <text evidence="9">Together with KRT19, helps to link the contractile apparatus to dystrophin at the costameres of striated muscle.</text>
</comment>
<evidence type="ECO:0000256" key="10">
    <source>
        <dbReference type="ARBA" id="ARBA00039429"/>
    </source>
</evidence>
<protein>
    <recommendedName>
        <fullName evidence="10">Keratin, type II cytoskeletal 8</fullName>
    </recommendedName>
    <alternativeName>
        <fullName evidence="12">Cytokeratin-8</fullName>
    </alternativeName>
    <alternativeName>
        <fullName evidence="11">Keratin-8</fullName>
    </alternativeName>
</protein>
<evidence type="ECO:0000256" key="6">
    <source>
        <dbReference type="ARBA" id="ARBA00022754"/>
    </source>
</evidence>
<evidence type="ECO:0000256" key="3">
    <source>
        <dbReference type="ARBA" id="ARBA00004642"/>
    </source>
</evidence>
<evidence type="ECO:0000256" key="1">
    <source>
        <dbReference type="ARBA" id="ARBA00004109"/>
    </source>
</evidence>
<evidence type="ECO:0000256" key="7">
    <source>
        <dbReference type="ARBA" id="ARBA00023054"/>
    </source>
</evidence>
<proteinExistence type="predicted"/>
<dbReference type="Pfam" id="PF16208">
    <property type="entry name" value="Keratin_2_head"/>
    <property type="match status" value="1"/>
</dbReference>
<dbReference type="GO" id="GO:0016363">
    <property type="term" value="C:nuclear matrix"/>
    <property type="evidence" value="ECO:0007669"/>
    <property type="project" value="UniProtKB-SubCell"/>
</dbReference>
<evidence type="ECO:0000256" key="8">
    <source>
        <dbReference type="ARBA" id="ARBA00023242"/>
    </source>
</evidence>
<dbReference type="GeneTree" id="ENSGT00940000153339"/>
<dbReference type="PANTHER" id="PTHR45616:SF26">
    <property type="entry name" value="KERATIN, TYPE II CYTOSKELETAL 8"/>
    <property type="match status" value="1"/>
</dbReference>
<evidence type="ECO:0000313" key="15">
    <source>
        <dbReference type="Proteomes" id="UP000005225"/>
    </source>
</evidence>
<dbReference type="GO" id="GO:0005654">
    <property type="term" value="C:nucleoplasm"/>
    <property type="evidence" value="ECO:0007669"/>
    <property type="project" value="UniProtKB-SubCell"/>
</dbReference>
<dbReference type="Ensembl" id="ENSOGAT00000026564.1">
    <property type="protein sequence ID" value="ENSOGAP00000017244.1"/>
    <property type="gene ID" value="ENSOGAG00000032228.1"/>
</dbReference>
<keyword evidence="15" id="KW-1185">Reference proteome</keyword>
<dbReference type="eggNOG" id="ENOG502QURK">
    <property type="taxonomic scope" value="Eukaryota"/>
</dbReference>
<dbReference type="Proteomes" id="UP000005225">
    <property type="component" value="Unassembled WGS sequence"/>
</dbReference>
<evidence type="ECO:0000256" key="4">
    <source>
        <dbReference type="ARBA" id="ARBA00022490"/>
    </source>
</evidence>
<evidence type="ECO:0000256" key="9">
    <source>
        <dbReference type="ARBA" id="ARBA00037766"/>
    </source>
</evidence>
<dbReference type="GO" id="GO:0005737">
    <property type="term" value="C:cytoplasm"/>
    <property type="evidence" value="ECO:0007669"/>
    <property type="project" value="UniProtKB-SubCell"/>
</dbReference>
<reference evidence="14" key="2">
    <citation type="submission" date="2025-08" db="UniProtKB">
        <authorList>
            <consortium name="Ensembl"/>
        </authorList>
    </citation>
    <scope>IDENTIFICATION</scope>
</reference>
<keyword evidence="4" id="KW-0963">Cytoplasm</keyword>
<dbReference type="GO" id="GO:0005882">
    <property type="term" value="C:intermediate filament"/>
    <property type="evidence" value="ECO:0007669"/>
    <property type="project" value="UniProtKB-KW"/>
</dbReference>
<reference evidence="15" key="1">
    <citation type="submission" date="2011-03" db="EMBL/GenBank/DDBJ databases">
        <title>Version 3 of the genome sequence of Otolemur garnettii (Bushbaby).</title>
        <authorList>
            <consortium name="The Broad Institute Genome Sequencing Platform"/>
            <person name="Di Palma F."/>
            <person name="Johnson J."/>
            <person name="Lander E.S."/>
            <person name="Lindblad-Toh K."/>
            <person name="Jaffe D.B."/>
            <person name="Gnerre S."/>
            <person name="MacCallum I."/>
            <person name="Przybylski D."/>
            <person name="Ribeiro F.J."/>
            <person name="Burton J.N."/>
            <person name="Walker B.J."/>
            <person name="Sharpe T."/>
            <person name="Hall G."/>
        </authorList>
    </citation>
    <scope>NUCLEOTIDE SEQUENCE [LARGE SCALE GENOMIC DNA]</scope>
</reference>
<accession>H0XMA4</accession>
<dbReference type="InParanoid" id="H0XMA4"/>
<keyword evidence="6" id="KW-0403">Intermediate filament</keyword>
<evidence type="ECO:0000313" key="14">
    <source>
        <dbReference type="Ensembl" id="ENSOGAP00000017244.1"/>
    </source>
</evidence>
<dbReference type="InterPro" id="IPR039008">
    <property type="entry name" value="IF_rod_dom"/>
</dbReference>
<dbReference type="PANTHER" id="PTHR45616">
    <property type="entry name" value="GATA-TYPE DOMAIN-CONTAINING PROTEIN"/>
    <property type="match status" value="1"/>
</dbReference>
<keyword evidence="5" id="KW-0416">Keratin</keyword>
<evidence type="ECO:0000259" key="13">
    <source>
        <dbReference type="SMART" id="SM01391"/>
    </source>
</evidence>